<dbReference type="EMBL" id="VBUC01000001">
    <property type="protein sequence ID" value="TLT01865.1"/>
    <property type="molecule type" value="Genomic_DNA"/>
</dbReference>
<dbReference type="RefSeq" id="WP_024775608.1">
    <property type="nucleotide sequence ID" value="NZ_CP043857.1"/>
</dbReference>
<name>A0A5J6REX6_9BACT</name>
<keyword evidence="4" id="KW-1185">Reference proteome</keyword>
<dbReference type="SUPFAM" id="SSF54001">
    <property type="entry name" value="Cysteine proteinases"/>
    <property type="match status" value="1"/>
</dbReference>
<evidence type="ECO:0000313" key="4">
    <source>
        <dbReference type="Proteomes" id="UP000305417"/>
    </source>
</evidence>
<dbReference type="InterPro" id="IPR038765">
    <property type="entry name" value="Papain-like_cys_pep_sf"/>
</dbReference>
<dbReference type="AlphaFoldDB" id="A0A5J6REX6"/>
<keyword evidence="1" id="KW-0812">Transmembrane</keyword>
<feature type="transmembrane region" description="Helical" evidence="1">
    <location>
        <begin position="12"/>
        <end position="34"/>
    </location>
</feature>
<dbReference type="OrthoDB" id="5343067at2"/>
<dbReference type="EMBL" id="CP054051">
    <property type="protein sequence ID" value="QKJ26376.1"/>
    <property type="molecule type" value="Genomic_DNA"/>
</dbReference>
<reference evidence="3 4" key="1">
    <citation type="submission" date="2019-05" db="EMBL/GenBank/DDBJ databases">
        <title>Arcobacter cibarius and Arcobacter thereius providing challenges in identification an antibiotic susceptibility and Quinolone resistance.</title>
        <authorList>
            <person name="Busch A."/>
            <person name="Hanel I."/>
            <person name="Hotzel H."/>
            <person name="Tomaso H."/>
        </authorList>
    </citation>
    <scope>NUCLEOTIDE SEQUENCE [LARGE SCALE GENOMIC DNA]</scope>
    <source>
        <strain evidence="3 4">16CS0831-2</strain>
    </source>
</reference>
<evidence type="ECO:0000256" key="1">
    <source>
        <dbReference type="SAM" id="Phobius"/>
    </source>
</evidence>
<reference evidence="2 5" key="2">
    <citation type="submission" date="2020-05" db="EMBL/GenBank/DDBJ databases">
        <title>Complete genome sequencing of Campylobacter and Arcobacter type strains.</title>
        <authorList>
            <person name="Miller W.G."/>
            <person name="Yee E."/>
        </authorList>
    </citation>
    <scope>NUCLEOTIDE SEQUENCE [LARGE SCALE GENOMIC DNA]</scope>
    <source>
        <strain evidence="2 5">LMG 21996</strain>
    </source>
</reference>
<keyword evidence="1" id="KW-1133">Transmembrane helix</keyword>
<keyword evidence="1" id="KW-0472">Membrane</keyword>
<protein>
    <recommendedName>
        <fullName evidence="6">Transglutaminase-like domain-containing protein</fullName>
    </recommendedName>
</protein>
<dbReference type="Gene3D" id="3.10.620.30">
    <property type="match status" value="1"/>
</dbReference>
<dbReference type="Proteomes" id="UP000509513">
    <property type="component" value="Chromosome"/>
</dbReference>
<proteinExistence type="predicted"/>
<dbReference type="KEGG" id="acib:ACBT_0409"/>
<dbReference type="STRING" id="1442598.GCA_000522465_01526"/>
<gene>
    <name evidence="2" type="ORF">ACBT_0409</name>
    <name evidence="3" type="ORF">FE247_00395</name>
</gene>
<accession>A0A5J6REX6</accession>
<evidence type="ECO:0000313" key="2">
    <source>
        <dbReference type="EMBL" id="QKJ26376.1"/>
    </source>
</evidence>
<evidence type="ECO:0000313" key="3">
    <source>
        <dbReference type="EMBL" id="TLT01865.1"/>
    </source>
</evidence>
<organism evidence="2 5">
    <name type="scientific">Aliarcobacter cibarius</name>
    <dbReference type="NCBI Taxonomy" id="255507"/>
    <lineage>
        <taxon>Bacteria</taxon>
        <taxon>Pseudomonadati</taxon>
        <taxon>Campylobacterota</taxon>
        <taxon>Epsilonproteobacteria</taxon>
        <taxon>Campylobacterales</taxon>
        <taxon>Arcobacteraceae</taxon>
        <taxon>Aliarcobacter</taxon>
    </lineage>
</organism>
<sequence>MLIKSSGVKFLSFFISFFFIIYLLYLIYISFFVVKNQFMDIGDSTYVNQVRVDEYTKNLSDHLTKDCNKDQVCEVKNILNFVTNIPYKINDSIARTPKKVVEQNFGDCDDKSNLLISLLRQKDYEAYFVLVPEHIFVIVNLQNINLGKPTLYINDKKFYILESTATNSEIGFDLKYKLDEIEAVIDPFINKKLIIDKLDYK</sequence>
<dbReference type="Proteomes" id="UP000305417">
    <property type="component" value="Unassembled WGS sequence"/>
</dbReference>
<evidence type="ECO:0000313" key="5">
    <source>
        <dbReference type="Proteomes" id="UP000509513"/>
    </source>
</evidence>
<evidence type="ECO:0008006" key="6">
    <source>
        <dbReference type="Google" id="ProtNLM"/>
    </source>
</evidence>